<feature type="coiled-coil region" evidence="6">
    <location>
        <begin position="573"/>
        <end position="600"/>
    </location>
</feature>
<dbReference type="GO" id="GO:0009307">
    <property type="term" value="P:DNA restriction-modification system"/>
    <property type="evidence" value="ECO:0007669"/>
    <property type="project" value="UniProtKB-KW"/>
</dbReference>
<dbReference type="GeneID" id="25405776"/>
<dbReference type="InterPro" id="IPR029063">
    <property type="entry name" value="SAM-dependent_MTases_sf"/>
</dbReference>
<dbReference type="EMBL" id="CP007493">
    <property type="protein sequence ID" value="AJB41392.1"/>
    <property type="molecule type" value="Genomic_DNA"/>
</dbReference>
<comment type="catalytic activity">
    <reaction evidence="5">
        <text>a 2'-deoxyadenosine in DNA + S-adenosyl-L-methionine = an N(6)-methyl-2'-deoxyadenosine in DNA + S-adenosyl-L-homocysteine + H(+)</text>
        <dbReference type="Rhea" id="RHEA:15197"/>
        <dbReference type="Rhea" id="RHEA-COMP:12418"/>
        <dbReference type="Rhea" id="RHEA-COMP:12419"/>
        <dbReference type="ChEBI" id="CHEBI:15378"/>
        <dbReference type="ChEBI" id="CHEBI:57856"/>
        <dbReference type="ChEBI" id="CHEBI:59789"/>
        <dbReference type="ChEBI" id="CHEBI:90615"/>
        <dbReference type="ChEBI" id="CHEBI:90616"/>
        <dbReference type="EC" id="2.1.1.72"/>
    </reaction>
</comment>
<evidence type="ECO:0000313" key="9">
    <source>
        <dbReference type="Proteomes" id="UP000266720"/>
    </source>
</evidence>
<dbReference type="Gene3D" id="3.40.50.150">
    <property type="entry name" value="Vaccinia Virus protein VP39"/>
    <property type="match status" value="1"/>
</dbReference>
<evidence type="ECO:0000256" key="2">
    <source>
        <dbReference type="ARBA" id="ARBA00022603"/>
    </source>
</evidence>
<evidence type="ECO:0000256" key="6">
    <source>
        <dbReference type="SAM" id="Coils"/>
    </source>
</evidence>
<evidence type="ECO:0000256" key="1">
    <source>
        <dbReference type="ARBA" id="ARBA00011900"/>
    </source>
</evidence>
<dbReference type="PANTHER" id="PTHR33841:SF1">
    <property type="entry name" value="DNA METHYLTRANSFERASE A"/>
    <property type="match status" value="1"/>
</dbReference>
<dbReference type="GO" id="GO:0009007">
    <property type="term" value="F:site-specific DNA-methyltransferase (adenine-specific) activity"/>
    <property type="evidence" value="ECO:0007669"/>
    <property type="project" value="UniProtKB-EC"/>
</dbReference>
<dbReference type="KEGG" id="tcb:TCARB_0318"/>
<dbReference type="GO" id="GO:0003677">
    <property type="term" value="F:DNA binding"/>
    <property type="evidence" value="ECO:0007669"/>
    <property type="project" value="InterPro"/>
</dbReference>
<dbReference type="InterPro" id="IPR002052">
    <property type="entry name" value="DNA_methylase_N6_adenine_CS"/>
</dbReference>
<dbReference type="RefSeq" id="WP_052886500.1">
    <property type="nucleotide sequence ID" value="NZ_CP007493.1"/>
</dbReference>
<dbReference type="SUPFAM" id="SSF53335">
    <property type="entry name" value="S-adenosyl-L-methionine-dependent methyltransferases"/>
    <property type="match status" value="1"/>
</dbReference>
<gene>
    <name evidence="8" type="ORF">TCARB_0318</name>
</gene>
<evidence type="ECO:0000256" key="3">
    <source>
        <dbReference type="ARBA" id="ARBA00022679"/>
    </source>
</evidence>
<sequence length="1050" mass="121232">MSSKLHENVRVKAVGLITWLLRDAIRARYEIEKNPDLLMLDQLLSREQIDLLMPQEVYVSETEKKAVDMLLGGQVVFEFKSYEQEFDAAVQDATSKYWPVVSRANFYILTNWSKWRIYRVRETGLEPITECGLEEAKEFLKTQVITQIRTFKIPPLSRNIEALYKLNINELLEDLRNVFSMLKNDPRISPLYEAYKGIMRMLYGEAGEEFFEDLFIRHTYMHMAVLASLSIALEKSGNAEDICSGSLLNVDVALPYLNWWRVALRISEAKINLTKVLNEIIRRASLVDWSQNTAEDVFRTLYEFLVEPPVRRRLGEYYTPPWLVEMIVNEFDMKNKIVLDPFCGSGTFLVRTFHRKIELNEKPDEAFGEVVGFDVNPLAVAVARAEMVMAYKRSTGKEPDNPPHVYHIDTFATLFGEESIVFPGLEDILEKASSYLEYLININAVQWKKTSDILASLRTLEKSIALAIRFAYQSCGLEQECVEREIDEQIFEDLKNSNDIFIQSFLEHFRKDSVASTIANLIHTHQGNDVWSTVLMSVYTSLALKKFKADIIVTNPPWIPVTEYNAPYSEKIRENMSEKIKECIEKKEKKKEEKKQIDARKTGQLIAGADIASAGLARSLELANEGVAFIMNRDQLFNHKTPIPAGIVATYCIVKSFMKKQGGHVKLFDFDFDVFEHGIYPAVIVVKKTQEVSRFTSEANVIKLVLPEDKRYSKRLKLDEIKDYLMVKPFNKSYDEYIKPGLLYFTEDLERLAEELGVEKIYPKGLYIMGLLGGERKKSEEEYAGLVLDEYNFSDARFVFRLHNTNKELVVPRKMLDEYGIKIYKLVYVGEINPFRLRKQLEVLISSKGEESLKNFLRDALSLNERYVTSEIIKKIERLSEELRQPGKIITLNTKKFYVAYRCDRIFSAFAFRPEENTIVDSHVSYIECKDEICAYYYSAILNYLAFKVISKGRTFIRHQFARPLLALYLAGLSIKNMDDKISMLISELSKKLHEGAPHISYDNQRIAFMKIAEYYEFKEIVKKIDSIVDGESLEEALELVSSQGSVADE</sequence>
<dbReference type="EC" id="2.1.1.72" evidence="1"/>
<protein>
    <recommendedName>
        <fullName evidence="1">site-specific DNA-methyltransferase (adenine-specific)</fullName>
        <ecNumber evidence="1">2.1.1.72</ecNumber>
    </recommendedName>
</protein>
<keyword evidence="3" id="KW-0808">Transferase</keyword>
<accession>A0A3G1A4I3</accession>
<dbReference type="GO" id="GO:0032259">
    <property type="term" value="P:methylation"/>
    <property type="evidence" value="ECO:0007669"/>
    <property type="project" value="UniProtKB-KW"/>
</dbReference>
<evidence type="ECO:0000256" key="5">
    <source>
        <dbReference type="ARBA" id="ARBA00047942"/>
    </source>
</evidence>
<dbReference type="InterPro" id="IPR003356">
    <property type="entry name" value="DNA_methylase_A-5"/>
</dbReference>
<dbReference type="STRING" id="697581.TCARB_0318"/>
<dbReference type="GO" id="GO:0004519">
    <property type="term" value="F:endonuclease activity"/>
    <property type="evidence" value="ECO:0007669"/>
    <property type="project" value="UniProtKB-KW"/>
</dbReference>
<dbReference type="Proteomes" id="UP000266720">
    <property type="component" value="Chromosome"/>
</dbReference>
<dbReference type="PROSITE" id="PS00092">
    <property type="entry name" value="N6_MTASE"/>
    <property type="match status" value="1"/>
</dbReference>
<name>A0A3G1A4I3_9CREN</name>
<evidence type="ECO:0000259" key="7">
    <source>
        <dbReference type="Pfam" id="PF02384"/>
    </source>
</evidence>
<keyword evidence="2" id="KW-0489">Methyltransferase</keyword>
<dbReference type="GO" id="GO:0008170">
    <property type="term" value="F:N-methyltransferase activity"/>
    <property type="evidence" value="ECO:0007669"/>
    <property type="project" value="InterPro"/>
</dbReference>
<dbReference type="AlphaFoldDB" id="A0A3G1A4I3"/>
<keyword evidence="4" id="KW-0680">Restriction system</keyword>
<keyword evidence="8" id="KW-0540">Nuclease</keyword>
<organism evidence="8 9">
    <name type="scientific">Thermofilum adornatum 1505</name>
    <dbReference type="NCBI Taxonomy" id="697581"/>
    <lineage>
        <taxon>Archaea</taxon>
        <taxon>Thermoproteota</taxon>
        <taxon>Thermoprotei</taxon>
        <taxon>Thermofilales</taxon>
        <taxon>Thermofilaceae</taxon>
        <taxon>Thermofilum</taxon>
    </lineage>
</organism>
<feature type="domain" description="DNA methylase adenine-specific" evidence="7">
    <location>
        <begin position="294"/>
        <end position="389"/>
    </location>
</feature>
<reference evidence="9" key="1">
    <citation type="book" date="2010" name="EXTREMOPHILES" publisher="0:0-0">
        <title>Complete genome sequences of ten hyperthermophilic archaea reveal their metabolic capabilities and possible ecological roles.</title>
        <editorList>
            <person name="?"/>
        </editorList>
        <authorList>
            <person name="Ravin N.V."/>
            <person name="Mardanov A.V."/>
            <person name="Bonch-Osmolovskaya E.A."/>
            <person name="Skryabin K.G."/>
        </authorList>
    </citation>
    <scope>NUCLEOTIDE SEQUENCE [LARGE SCALE GENOMIC DNA]</scope>
    <source>
        <strain evidence="9">1505</strain>
    </source>
</reference>
<proteinExistence type="predicted"/>
<evidence type="ECO:0000256" key="4">
    <source>
        <dbReference type="ARBA" id="ARBA00022747"/>
    </source>
</evidence>
<evidence type="ECO:0000313" key="8">
    <source>
        <dbReference type="EMBL" id="AJB41392.1"/>
    </source>
</evidence>
<dbReference type="PANTHER" id="PTHR33841">
    <property type="entry name" value="DNA METHYLTRANSFERASE YEEA-RELATED"/>
    <property type="match status" value="1"/>
</dbReference>
<dbReference type="Pfam" id="PF02384">
    <property type="entry name" value="N6_Mtase"/>
    <property type="match status" value="1"/>
</dbReference>
<keyword evidence="8" id="KW-0255">Endonuclease</keyword>
<dbReference type="PRINTS" id="PR00507">
    <property type="entry name" value="N12N6MTFRASE"/>
</dbReference>
<keyword evidence="8" id="KW-0378">Hydrolase</keyword>
<keyword evidence="6" id="KW-0175">Coiled coil</keyword>
<dbReference type="InterPro" id="IPR050953">
    <property type="entry name" value="N4_N6_ade-DNA_methylase"/>
</dbReference>